<evidence type="ECO:0000313" key="3">
    <source>
        <dbReference type="Proteomes" id="UP000295135"/>
    </source>
</evidence>
<dbReference type="GO" id="GO:0120147">
    <property type="term" value="F:formylglycine-generating oxidase activity"/>
    <property type="evidence" value="ECO:0007669"/>
    <property type="project" value="TreeGrafter"/>
</dbReference>
<dbReference type="PANTHER" id="PTHR23150">
    <property type="entry name" value="SULFATASE MODIFYING FACTOR 1, 2"/>
    <property type="match status" value="1"/>
</dbReference>
<dbReference type="InterPro" id="IPR016187">
    <property type="entry name" value="CTDL_fold"/>
</dbReference>
<keyword evidence="3" id="KW-1185">Reference proteome</keyword>
<dbReference type="SUPFAM" id="SSF56436">
    <property type="entry name" value="C-type lectin-like"/>
    <property type="match status" value="1"/>
</dbReference>
<protein>
    <submittedName>
        <fullName evidence="2">Formylglycine-generating enzyme required for sulfatase activity</fullName>
    </submittedName>
</protein>
<dbReference type="InterPro" id="IPR051043">
    <property type="entry name" value="Sulfatase_Mod_Factor_Kinase"/>
</dbReference>
<evidence type="ECO:0000259" key="1">
    <source>
        <dbReference type="Pfam" id="PF03781"/>
    </source>
</evidence>
<dbReference type="RefSeq" id="WP_126462424.1">
    <property type="nucleotide sequence ID" value="NZ_AP018721.1"/>
</dbReference>
<dbReference type="EMBL" id="SLZY01000003">
    <property type="protein sequence ID" value="TCS73105.1"/>
    <property type="molecule type" value="Genomic_DNA"/>
</dbReference>
<dbReference type="PANTHER" id="PTHR23150:SF35">
    <property type="entry name" value="BLL6746 PROTEIN"/>
    <property type="match status" value="1"/>
</dbReference>
<dbReference type="OrthoDB" id="9768004at2"/>
<organism evidence="2 3">
    <name type="scientific">Sulfuritortus calidifontis</name>
    <dbReference type="NCBI Taxonomy" id="1914471"/>
    <lineage>
        <taxon>Bacteria</taxon>
        <taxon>Pseudomonadati</taxon>
        <taxon>Pseudomonadota</taxon>
        <taxon>Betaproteobacteria</taxon>
        <taxon>Nitrosomonadales</taxon>
        <taxon>Thiobacillaceae</taxon>
        <taxon>Sulfuritortus</taxon>
    </lineage>
</organism>
<dbReference type="InterPro" id="IPR042095">
    <property type="entry name" value="SUMF_sf"/>
</dbReference>
<sequence>MNERLAIDPTTYVHGLDIQGLRTLQAEAAQAAGLGVFFRDTLKDGSTGPELAVIPPGIFEMGAAEPERRFGDLPQRNTRIDRAFAIGRCTVTADEFQRFEEACGFFWQDHLLRGEGRQPVINIDLTTAQEYLDWLSLETGHRYRLPTEAEWEYAARAGSRSAYCYGEHLTCSEANVGSFAPPRQAVSGWRRFLPFCVPLNRAVEVGSYPPNLWGLYEVHGNVWEFTSDRWVGPIDALSRKPAQGDWRVTKGGSWFEGARDARAASRKPRFYHELDLNLGLRVVREL</sequence>
<evidence type="ECO:0000313" key="2">
    <source>
        <dbReference type="EMBL" id="TCS73105.1"/>
    </source>
</evidence>
<name>A0A4R3JXN3_9PROT</name>
<gene>
    <name evidence="2" type="ORF">EDC61_103228</name>
</gene>
<feature type="domain" description="Sulfatase-modifying factor enzyme-like" evidence="1">
    <location>
        <begin position="49"/>
        <end position="284"/>
    </location>
</feature>
<comment type="caution">
    <text evidence="2">The sequence shown here is derived from an EMBL/GenBank/DDBJ whole genome shotgun (WGS) entry which is preliminary data.</text>
</comment>
<accession>A0A4R3JXN3</accession>
<dbReference type="Pfam" id="PF03781">
    <property type="entry name" value="FGE-sulfatase"/>
    <property type="match status" value="1"/>
</dbReference>
<dbReference type="InterPro" id="IPR005532">
    <property type="entry name" value="SUMF_dom"/>
</dbReference>
<reference evidence="2 3" key="1">
    <citation type="submission" date="2019-03" db="EMBL/GenBank/DDBJ databases">
        <title>Genomic Encyclopedia of Type Strains, Phase IV (KMG-IV): sequencing the most valuable type-strain genomes for metagenomic binning, comparative biology and taxonomic classification.</title>
        <authorList>
            <person name="Goeker M."/>
        </authorList>
    </citation>
    <scope>NUCLEOTIDE SEQUENCE [LARGE SCALE GENOMIC DNA]</scope>
    <source>
        <strain evidence="2 3">DSM 103923</strain>
    </source>
</reference>
<dbReference type="AlphaFoldDB" id="A0A4R3JXN3"/>
<dbReference type="Proteomes" id="UP000295135">
    <property type="component" value="Unassembled WGS sequence"/>
</dbReference>
<proteinExistence type="predicted"/>
<dbReference type="Gene3D" id="3.90.1580.10">
    <property type="entry name" value="paralog of FGE (formylglycine-generating enzyme)"/>
    <property type="match status" value="1"/>
</dbReference>